<dbReference type="AlphaFoldDB" id="A0A6L8T094"/>
<evidence type="ECO:0000259" key="2">
    <source>
        <dbReference type="Pfam" id="PF13280"/>
    </source>
</evidence>
<name>A0A6L8T094_9FIRM</name>
<protein>
    <submittedName>
        <fullName evidence="4">DUF2779 domain-containing protein</fullName>
    </submittedName>
</protein>
<dbReference type="Proteomes" id="UP000477285">
    <property type="component" value="Unassembled WGS sequence"/>
</dbReference>
<sequence length="442" mass="51411">MGFEKGRIRGLAELYPDLREHLMNIHDHIQDLMIPFQKKWYYCRAMQGSYSIKYVLPALFPDDPTLDYHNLDGVHNGGEVSEMFAKMATMQPKELETARGQLLKYQDIHKGAEPMESFEPKKLALIRIWQILKEYSDYDHPLTQDDIAQHLENDYGIVIERKAISRNISLLKEAGIDIESRRAGSYLEGRDFEDSELKLLIDGVLCSKHITAKHSKDLIDRLCGLSNKYFRSHVKNIYSVNDWSKTDNQALFFNIELIDTAIDQKLRVAYDYNKIGIDKKLHKSSYQVVSPYQLILHNQRYYLMAYSEYWGNMVFHRLDRITNMKLMEEKATDLQTIPGYKNGIDYKKLSSAMPYMYSDEPERIDFVADAGIVDQIVDWFGNDIRIAPNSENENQVKVSVVASPNAMEHWAMQYANYVEVLSPDCLRERIRNSLLSGLKKYN</sequence>
<evidence type="ECO:0000259" key="1">
    <source>
        <dbReference type="Pfam" id="PF11074"/>
    </source>
</evidence>
<dbReference type="Pfam" id="PF11074">
    <property type="entry name" value="DUF2779"/>
    <property type="match status" value="1"/>
</dbReference>
<dbReference type="PANTHER" id="PTHR34580:SF1">
    <property type="entry name" value="PROTEIN PAFC"/>
    <property type="match status" value="1"/>
</dbReference>
<accession>A0A6L8T094</accession>
<dbReference type="Pfam" id="PF25583">
    <property type="entry name" value="WCX"/>
    <property type="match status" value="1"/>
</dbReference>
<organism evidence="4 5">
    <name type="scientific">Blautia wexlerae</name>
    <dbReference type="NCBI Taxonomy" id="418240"/>
    <lineage>
        <taxon>Bacteria</taxon>
        <taxon>Bacillati</taxon>
        <taxon>Bacillota</taxon>
        <taxon>Clostridia</taxon>
        <taxon>Lachnospirales</taxon>
        <taxon>Lachnospiraceae</taxon>
        <taxon>Blautia</taxon>
    </lineage>
</organism>
<dbReference type="PROSITE" id="PS52050">
    <property type="entry name" value="WYL"/>
    <property type="match status" value="1"/>
</dbReference>
<feature type="domain" description="DUF2779" evidence="1">
    <location>
        <begin position="2"/>
        <end position="51"/>
    </location>
</feature>
<dbReference type="InterPro" id="IPR026881">
    <property type="entry name" value="WYL_dom"/>
</dbReference>
<evidence type="ECO:0000313" key="4">
    <source>
        <dbReference type="EMBL" id="MZL32924.1"/>
    </source>
</evidence>
<dbReference type="PANTHER" id="PTHR34580">
    <property type="match status" value="1"/>
</dbReference>
<proteinExistence type="predicted"/>
<dbReference type="InterPro" id="IPR057727">
    <property type="entry name" value="WCX_dom"/>
</dbReference>
<dbReference type="Pfam" id="PF13280">
    <property type="entry name" value="WYL"/>
    <property type="match status" value="1"/>
</dbReference>
<dbReference type="EMBL" id="WWVQ01000012">
    <property type="protein sequence ID" value="MZL32924.1"/>
    <property type="molecule type" value="Genomic_DNA"/>
</dbReference>
<feature type="domain" description="WCX" evidence="3">
    <location>
        <begin position="366"/>
        <end position="434"/>
    </location>
</feature>
<dbReference type="InterPro" id="IPR051534">
    <property type="entry name" value="CBASS_pafABC_assoc_protein"/>
</dbReference>
<gene>
    <name evidence="4" type="ORF">GT728_06835</name>
</gene>
<evidence type="ECO:0000313" key="5">
    <source>
        <dbReference type="Proteomes" id="UP000477285"/>
    </source>
</evidence>
<comment type="caution">
    <text evidence="4">The sequence shown here is derived from an EMBL/GenBank/DDBJ whole genome shotgun (WGS) entry which is preliminary data.</text>
</comment>
<reference evidence="4 5" key="1">
    <citation type="journal article" date="2019" name="Nat. Med.">
        <title>A library of human gut bacterial isolates paired with longitudinal multiomics data enables mechanistic microbiome research.</title>
        <authorList>
            <person name="Poyet M."/>
            <person name="Groussin M."/>
            <person name="Gibbons S.M."/>
            <person name="Avila-Pacheco J."/>
            <person name="Jiang X."/>
            <person name="Kearney S.M."/>
            <person name="Perrotta A.R."/>
            <person name="Berdy B."/>
            <person name="Zhao S."/>
            <person name="Lieberman T.D."/>
            <person name="Swanson P.K."/>
            <person name="Smith M."/>
            <person name="Roesemann S."/>
            <person name="Alexander J.E."/>
            <person name="Rich S.A."/>
            <person name="Livny J."/>
            <person name="Vlamakis H."/>
            <person name="Clish C."/>
            <person name="Bullock K."/>
            <person name="Deik A."/>
            <person name="Scott J."/>
            <person name="Pierce K.A."/>
            <person name="Xavier R.J."/>
            <person name="Alm E.J."/>
        </authorList>
    </citation>
    <scope>NUCLEOTIDE SEQUENCE [LARGE SCALE GENOMIC DNA]</scope>
    <source>
        <strain evidence="4 5">BIOML-A1</strain>
    </source>
</reference>
<evidence type="ECO:0000259" key="3">
    <source>
        <dbReference type="Pfam" id="PF25583"/>
    </source>
</evidence>
<feature type="domain" description="WYL" evidence="2">
    <location>
        <begin position="255"/>
        <end position="325"/>
    </location>
</feature>
<dbReference type="InterPro" id="IPR021301">
    <property type="entry name" value="DUF2779"/>
</dbReference>